<dbReference type="STRING" id="1935.B1H20_00850"/>
<dbReference type="Proteomes" id="UP000192445">
    <property type="component" value="Chromosome"/>
</dbReference>
<protein>
    <submittedName>
        <fullName evidence="2">Uncharacterized protein</fullName>
    </submittedName>
</protein>
<dbReference type="AlphaFoldDB" id="A0A1V0U4Z9"/>
<dbReference type="EMBL" id="CP020570">
    <property type="protein sequence ID" value="ARF60088.1"/>
    <property type="molecule type" value="Genomic_DNA"/>
</dbReference>
<feature type="compositionally biased region" description="Gly residues" evidence="1">
    <location>
        <begin position="137"/>
        <end position="152"/>
    </location>
</feature>
<organism evidence="2 3">
    <name type="scientific">Streptomyces violaceoruber</name>
    <dbReference type="NCBI Taxonomy" id="1935"/>
    <lineage>
        <taxon>Bacteria</taxon>
        <taxon>Bacillati</taxon>
        <taxon>Actinomycetota</taxon>
        <taxon>Actinomycetes</taxon>
        <taxon>Kitasatosporales</taxon>
        <taxon>Streptomycetaceae</taxon>
        <taxon>Streptomyces</taxon>
        <taxon>Streptomyces violaceoruber group</taxon>
    </lineage>
</organism>
<proteinExistence type="predicted"/>
<gene>
    <name evidence="2" type="ORF">B1H20_00850</name>
</gene>
<dbReference type="RefSeq" id="WP_032772572.1">
    <property type="nucleotide sequence ID" value="NZ_CP020570.1"/>
</dbReference>
<name>A0A1V0U4Z9_STRVN</name>
<dbReference type="KEGG" id="svu:B1H20_00850"/>
<dbReference type="OrthoDB" id="3217284at2"/>
<evidence type="ECO:0000256" key="1">
    <source>
        <dbReference type="SAM" id="MobiDB-lite"/>
    </source>
</evidence>
<accession>A0A1V0U4Z9</accession>
<feature type="compositionally biased region" description="Low complexity" evidence="1">
    <location>
        <begin position="121"/>
        <end position="131"/>
    </location>
</feature>
<evidence type="ECO:0000313" key="2">
    <source>
        <dbReference type="EMBL" id="ARF60088.1"/>
    </source>
</evidence>
<feature type="region of interest" description="Disordered" evidence="1">
    <location>
        <begin position="1"/>
        <end position="155"/>
    </location>
</feature>
<sequence length="244" mass="24271">MTQAPNDRTNPAGGPGLPEGAGPIDTGTPVRRPAASGTAPRTVTGREKAAEPAAPPAAPAPGTGSGPHSPAPHAPGPATDTQPPHAPGSAADGAAPPPHAPEPGTGPMTPDAGAPVPLDHTGATDPRTATGPPAPGSGPGAAHGRAEGGARGGHSLFAPEQREAFAARIQQAVTGFVEDPHQAVRDADATFEEVVADLGAALQERGRKLRAGKGEDATGTGAETEDLRIALQHYRDLTERLVHL</sequence>
<evidence type="ECO:0000313" key="3">
    <source>
        <dbReference type="Proteomes" id="UP000192445"/>
    </source>
</evidence>
<reference evidence="2 3" key="1">
    <citation type="submission" date="2017-03" db="EMBL/GenBank/DDBJ databases">
        <title>Complete Genome Sequence of a natural compounds producer, Streptomyces violaceus S21.</title>
        <authorList>
            <person name="Zhong C."/>
            <person name="Zhao Z."/>
            <person name="Fu J."/>
            <person name="Zong G."/>
            <person name="Qin R."/>
            <person name="Cao G."/>
        </authorList>
    </citation>
    <scope>NUCLEOTIDE SEQUENCE [LARGE SCALE GENOMIC DNA]</scope>
    <source>
        <strain evidence="2 3">S21</strain>
    </source>
</reference>